<evidence type="ECO:0000256" key="1">
    <source>
        <dbReference type="SAM" id="Phobius"/>
    </source>
</evidence>
<proteinExistence type="predicted"/>
<feature type="transmembrane region" description="Helical" evidence="1">
    <location>
        <begin position="86"/>
        <end position="111"/>
    </location>
</feature>
<protein>
    <submittedName>
        <fullName evidence="2">Uncharacterized protein</fullName>
    </submittedName>
</protein>
<keyword evidence="1" id="KW-0472">Membrane</keyword>
<organism evidence="2 3">
    <name type="scientific">Dendrobium nobile</name>
    <name type="common">Orchid</name>
    <dbReference type="NCBI Taxonomy" id="94219"/>
    <lineage>
        <taxon>Eukaryota</taxon>
        <taxon>Viridiplantae</taxon>
        <taxon>Streptophyta</taxon>
        <taxon>Embryophyta</taxon>
        <taxon>Tracheophyta</taxon>
        <taxon>Spermatophyta</taxon>
        <taxon>Magnoliopsida</taxon>
        <taxon>Liliopsida</taxon>
        <taxon>Asparagales</taxon>
        <taxon>Orchidaceae</taxon>
        <taxon>Epidendroideae</taxon>
        <taxon>Malaxideae</taxon>
        <taxon>Dendrobiinae</taxon>
        <taxon>Dendrobium</taxon>
    </lineage>
</organism>
<accession>A0A8T3BWN5</accession>
<keyword evidence="3" id="KW-1185">Reference proteome</keyword>
<dbReference type="EMBL" id="JAGYWB010000005">
    <property type="protein sequence ID" value="KAI0522502.1"/>
    <property type="molecule type" value="Genomic_DNA"/>
</dbReference>
<keyword evidence="1" id="KW-0812">Transmembrane</keyword>
<gene>
    <name evidence="2" type="ORF">KFK09_004881</name>
</gene>
<evidence type="ECO:0000313" key="2">
    <source>
        <dbReference type="EMBL" id="KAI0522502.1"/>
    </source>
</evidence>
<evidence type="ECO:0000313" key="3">
    <source>
        <dbReference type="Proteomes" id="UP000829196"/>
    </source>
</evidence>
<dbReference type="Proteomes" id="UP000829196">
    <property type="component" value="Unassembled WGS sequence"/>
</dbReference>
<name>A0A8T3BWN5_DENNO</name>
<comment type="caution">
    <text evidence="2">The sequence shown here is derived from an EMBL/GenBank/DDBJ whole genome shotgun (WGS) entry which is preliminary data.</text>
</comment>
<dbReference type="AlphaFoldDB" id="A0A8T3BWN5"/>
<keyword evidence="1" id="KW-1133">Transmembrane helix</keyword>
<sequence>MRIVCPANDLPKIITCTHSSHLLQNNQKKAFVKAYHLESDVFIYSFSHPKWIHATHGTLCDMVEIYVSDTFHCFSSLLLDLTLLSLSLWFIFCIRPVWIIFSLCCKCVLALKVEII</sequence>
<reference evidence="2" key="1">
    <citation type="journal article" date="2022" name="Front. Genet.">
        <title>Chromosome-Scale Assembly of the Dendrobium nobile Genome Provides Insights Into the Molecular Mechanism of the Biosynthesis of the Medicinal Active Ingredient of Dendrobium.</title>
        <authorList>
            <person name="Xu Q."/>
            <person name="Niu S.-C."/>
            <person name="Li K.-L."/>
            <person name="Zheng P.-J."/>
            <person name="Zhang X.-J."/>
            <person name="Jia Y."/>
            <person name="Liu Y."/>
            <person name="Niu Y.-X."/>
            <person name="Yu L.-H."/>
            <person name="Chen D.-F."/>
            <person name="Zhang G.-Q."/>
        </authorList>
    </citation>
    <scope>NUCLEOTIDE SEQUENCE</scope>
    <source>
        <tissue evidence="2">Leaf</tissue>
    </source>
</reference>